<feature type="domain" description="Thiamine pyrophosphate enzyme N-terminal TPP-binding" evidence="13">
    <location>
        <begin position="4"/>
        <end position="103"/>
    </location>
</feature>
<dbReference type="PANTHER" id="PTHR18968:SF13">
    <property type="entry name" value="ACETOLACTATE SYNTHASE CATALYTIC SUBUNIT, MITOCHONDRIAL"/>
    <property type="match status" value="1"/>
</dbReference>
<evidence type="ECO:0000256" key="10">
    <source>
        <dbReference type="RuleBase" id="RU362132"/>
    </source>
</evidence>
<dbReference type="Gene3D" id="3.40.50.970">
    <property type="match status" value="2"/>
</dbReference>
<dbReference type="PANTHER" id="PTHR18968">
    <property type="entry name" value="THIAMINE PYROPHOSPHATE ENZYMES"/>
    <property type="match status" value="1"/>
</dbReference>
<dbReference type="Pfam" id="PF02775">
    <property type="entry name" value="TPP_enzyme_C"/>
    <property type="match status" value="1"/>
</dbReference>
<keyword evidence="8" id="KW-0028">Amino-acid biosynthesis</keyword>
<accession>A0A177IGX7</accession>
<dbReference type="InterPro" id="IPR012000">
    <property type="entry name" value="Thiamin_PyroP_enz_cen_dom"/>
</dbReference>
<proteinExistence type="inferred from homology"/>
<feature type="domain" description="Thiamine pyrophosphate enzyme central" evidence="11">
    <location>
        <begin position="191"/>
        <end position="321"/>
    </location>
</feature>
<evidence type="ECO:0000313" key="14">
    <source>
        <dbReference type="EMBL" id="OAH27994.1"/>
    </source>
</evidence>
<dbReference type="InterPro" id="IPR029061">
    <property type="entry name" value="THDP-binding"/>
</dbReference>
<keyword evidence="5" id="KW-0285">Flavoprotein</keyword>
<dbReference type="Pfam" id="PF02776">
    <property type="entry name" value="TPP_enzyme_N"/>
    <property type="match status" value="1"/>
</dbReference>
<evidence type="ECO:0000313" key="15">
    <source>
        <dbReference type="Proteomes" id="UP000076947"/>
    </source>
</evidence>
<keyword evidence="7 10" id="KW-0786">Thiamine pyrophosphate</keyword>
<evidence type="ECO:0000259" key="11">
    <source>
        <dbReference type="Pfam" id="PF00205"/>
    </source>
</evidence>
<dbReference type="OrthoDB" id="3203527at2"/>
<dbReference type="SUPFAM" id="SSF52518">
    <property type="entry name" value="Thiamin diphosphate-binding fold (THDP-binding)"/>
    <property type="match status" value="2"/>
</dbReference>
<dbReference type="GO" id="GO:0003984">
    <property type="term" value="F:acetolactate synthase activity"/>
    <property type="evidence" value="ECO:0007669"/>
    <property type="project" value="UniProtKB-EC"/>
</dbReference>
<feature type="domain" description="Thiamine pyrophosphate enzyme TPP-binding" evidence="12">
    <location>
        <begin position="379"/>
        <end position="511"/>
    </location>
</feature>
<name>A0A177IGX7_9CORY</name>
<dbReference type="GO" id="GO:0030976">
    <property type="term" value="F:thiamine pyrophosphate binding"/>
    <property type="evidence" value="ECO:0007669"/>
    <property type="project" value="InterPro"/>
</dbReference>
<evidence type="ECO:0000256" key="3">
    <source>
        <dbReference type="ARBA" id="ARBA00007812"/>
    </source>
</evidence>
<evidence type="ECO:0000256" key="9">
    <source>
        <dbReference type="ARBA" id="ARBA00048670"/>
    </source>
</evidence>
<keyword evidence="6" id="KW-0274">FAD</keyword>
<dbReference type="CDD" id="cd07035">
    <property type="entry name" value="TPP_PYR_POX_like"/>
    <property type="match status" value="1"/>
</dbReference>
<dbReference type="InterPro" id="IPR029035">
    <property type="entry name" value="DHS-like_NAD/FAD-binding_dom"/>
</dbReference>
<evidence type="ECO:0000256" key="5">
    <source>
        <dbReference type="ARBA" id="ARBA00022630"/>
    </source>
</evidence>
<keyword evidence="15" id="KW-1185">Reference proteome</keyword>
<dbReference type="GO" id="GO:0005948">
    <property type="term" value="C:acetolactate synthase complex"/>
    <property type="evidence" value="ECO:0007669"/>
    <property type="project" value="TreeGrafter"/>
</dbReference>
<dbReference type="CDD" id="cd00568">
    <property type="entry name" value="TPP_enzymes"/>
    <property type="match status" value="1"/>
</dbReference>
<dbReference type="UniPathway" id="UPA00049">
    <property type="reaction ID" value="UER00059"/>
</dbReference>
<dbReference type="InterPro" id="IPR045229">
    <property type="entry name" value="TPP_enz"/>
</dbReference>
<dbReference type="InterPro" id="IPR011766">
    <property type="entry name" value="TPP_enzyme_TPP-bd"/>
</dbReference>
<comment type="catalytic activity">
    <reaction evidence="9">
        <text>2 pyruvate + H(+) = (2S)-2-acetolactate + CO2</text>
        <dbReference type="Rhea" id="RHEA:25249"/>
        <dbReference type="ChEBI" id="CHEBI:15361"/>
        <dbReference type="ChEBI" id="CHEBI:15378"/>
        <dbReference type="ChEBI" id="CHEBI:16526"/>
        <dbReference type="ChEBI" id="CHEBI:58476"/>
        <dbReference type="EC" id="2.2.1.6"/>
    </reaction>
</comment>
<dbReference type="RefSeq" id="WP_066839634.1">
    <property type="nucleotide sequence ID" value="NZ_LSTQ01000015.1"/>
</dbReference>
<dbReference type="EMBL" id="LSTQ01000015">
    <property type="protein sequence ID" value="OAH27994.1"/>
    <property type="molecule type" value="Genomic_DNA"/>
</dbReference>
<dbReference type="GO" id="GO:0050660">
    <property type="term" value="F:flavin adenine dinucleotide binding"/>
    <property type="evidence" value="ECO:0007669"/>
    <property type="project" value="TreeGrafter"/>
</dbReference>
<evidence type="ECO:0000256" key="4">
    <source>
        <dbReference type="ARBA" id="ARBA00013145"/>
    </source>
</evidence>
<comment type="pathway">
    <text evidence="2">Amino-acid biosynthesis; L-valine biosynthesis; L-valine from pyruvate: step 1/4.</text>
</comment>
<dbReference type="SUPFAM" id="SSF52467">
    <property type="entry name" value="DHS-like NAD/FAD-binding domain"/>
    <property type="match status" value="1"/>
</dbReference>
<organism evidence="14 15">
    <name type="scientific">Corynebacterium stationis</name>
    <dbReference type="NCBI Taxonomy" id="1705"/>
    <lineage>
        <taxon>Bacteria</taxon>
        <taxon>Bacillati</taxon>
        <taxon>Actinomycetota</taxon>
        <taxon>Actinomycetes</taxon>
        <taxon>Mycobacteriales</taxon>
        <taxon>Corynebacteriaceae</taxon>
        <taxon>Corynebacterium</taxon>
    </lineage>
</organism>
<evidence type="ECO:0000256" key="7">
    <source>
        <dbReference type="ARBA" id="ARBA00023052"/>
    </source>
</evidence>
<evidence type="ECO:0000259" key="13">
    <source>
        <dbReference type="Pfam" id="PF02776"/>
    </source>
</evidence>
<dbReference type="InterPro" id="IPR012001">
    <property type="entry name" value="Thiamin_PyroP_enz_TPP-bd_dom"/>
</dbReference>
<evidence type="ECO:0000256" key="1">
    <source>
        <dbReference type="ARBA" id="ARBA00004974"/>
    </source>
</evidence>
<reference evidence="15" key="1">
    <citation type="submission" date="2016-02" db="EMBL/GenBank/DDBJ databases">
        <authorList>
            <person name="Kaur G."/>
            <person name="Nair G.R."/>
            <person name="Mayilraj S."/>
        </authorList>
    </citation>
    <scope>NUCLEOTIDE SEQUENCE [LARGE SCALE GENOMIC DNA]</scope>
    <source>
        <strain evidence="15">GA-15</strain>
    </source>
</reference>
<dbReference type="Gene3D" id="3.40.50.1220">
    <property type="entry name" value="TPP-binding domain"/>
    <property type="match status" value="1"/>
</dbReference>
<evidence type="ECO:0000256" key="2">
    <source>
        <dbReference type="ARBA" id="ARBA00005025"/>
    </source>
</evidence>
<evidence type="ECO:0000256" key="8">
    <source>
        <dbReference type="ARBA" id="ARBA00023304"/>
    </source>
</evidence>
<sequence length="545" mass="57148">MYSVSEVVARVLAPRIDTYFGIMGNGNAWFIDALEQLGHEMIPVRHEVATVASADAFHRVTNKIAVATTTYGPGFTNTITALVESAKARVPLVLVTGSAPQNSPRPWDIDQAGLAASFGVHTFTATPADAAQQTFAALAHASAHRTPVVLEIPYDLGAQECIDKRLQTLLDTSVPMPQPEVIVPGAEEIGSIASLLVDAQRPLLLAGRGAKSAAADVIRLADFLEADVATSAPAKGLFSGTGKFRDLGICGGFASKAAAAEIGQADVVLVIGAGLNPFTLAFGQAFHPAATVIQIDVTEQATCARVDHFLRGSAHATVPALLSALQAKDFLAPARPSPCSEVKDHEKGDALAPDGRLDPRRLMHAINDIIPSQRLVVTDGGHFIGWANTHLDVPAVDNTVLLGTTTQSIGLGFSSAVGVAAAAGEEKMTVLVTGDGGGLMALADAESFVRQAHRGVIVVVNDAAYGAEIHQYATKGVSAAPMLIPEVNFARLLSALGARATVIHALEDLADFRAWVDSQETGTYVLDCRVSREIIAPFMQELMAR</sequence>
<keyword evidence="8" id="KW-0100">Branched-chain amino acid biosynthesis</keyword>
<dbReference type="Pfam" id="PF00205">
    <property type="entry name" value="TPP_enzyme_M"/>
    <property type="match status" value="1"/>
</dbReference>
<comment type="similarity">
    <text evidence="3 10">Belongs to the TPP enzyme family.</text>
</comment>
<dbReference type="GO" id="GO:0009099">
    <property type="term" value="P:L-valine biosynthetic process"/>
    <property type="evidence" value="ECO:0007669"/>
    <property type="project" value="UniProtKB-UniPathway"/>
</dbReference>
<dbReference type="AlphaFoldDB" id="A0A177IGX7"/>
<evidence type="ECO:0000256" key="6">
    <source>
        <dbReference type="ARBA" id="ARBA00022827"/>
    </source>
</evidence>
<protein>
    <recommendedName>
        <fullName evidence="4">acetolactate synthase</fullName>
        <ecNumber evidence="4">2.2.1.6</ecNumber>
    </recommendedName>
</protein>
<comment type="caution">
    <text evidence="14">The sequence shown here is derived from an EMBL/GenBank/DDBJ whole genome shotgun (WGS) entry which is preliminary data.</text>
</comment>
<dbReference type="UniPathway" id="UPA00047">
    <property type="reaction ID" value="UER00055"/>
</dbReference>
<gene>
    <name evidence="14" type="ORF">AYJ05_11905</name>
</gene>
<dbReference type="EC" id="2.2.1.6" evidence="4"/>
<evidence type="ECO:0000259" key="12">
    <source>
        <dbReference type="Pfam" id="PF02775"/>
    </source>
</evidence>
<dbReference type="GO" id="GO:0009097">
    <property type="term" value="P:isoleucine biosynthetic process"/>
    <property type="evidence" value="ECO:0007669"/>
    <property type="project" value="UniProtKB-UniPathway"/>
</dbReference>
<dbReference type="STRING" id="1705.CA21670_10515"/>
<dbReference type="GO" id="GO:0000287">
    <property type="term" value="F:magnesium ion binding"/>
    <property type="evidence" value="ECO:0007669"/>
    <property type="project" value="InterPro"/>
</dbReference>
<comment type="pathway">
    <text evidence="1">Amino-acid biosynthesis; L-isoleucine biosynthesis; L-isoleucine from 2-oxobutanoate: step 1/4.</text>
</comment>
<dbReference type="Proteomes" id="UP000076947">
    <property type="component" value="Unassembled WGS sequence"/>
</dbReference>